<proteinExistence type="predicted"/>
<dbReference type="AlphaFoldDB" id="A0A6V7NPT9"/>
<sequence>MPSLFQQSRLFRVGWVPFGLAVDPDSCFGHRLCRGHVVWFCRPVLTLFYLTLTSWSLFELDRDTLHTRWVSAHECHSGVRLLCFRVVSLMPVGLALHGPVSVDRATVTTQGRDGCIHSPGTGMLTVPIGLGQI</sequence>
<evidence type="ECO:0000313" key="1">
    <source>
        <dbReference type="EMBL" id="CAD1820286.1"/>
    </source>
</evidence>
<protein>
    <submittedName>
        <fullName evidence="1">Uncharacterized protein</fullName>
    </submittedName>
</protein>
<name>A0A6V7NPT9_ANACO</name>
<organism evidence="1">
    <name type="scientific">Ananas comosus var. bracteatus</name>
    <name type="common">red pineapple</name>
    <dbReference type="NCBI Taxonomy" id="296719"/>
    <lineage>
        <taxon>Eukaryota</taxon>
        <taxon>Viridiplantae</taxon>
        <taxon>Streptophyta</taxon>
        <taxon>Embryophyta</taxon>
        <taxon>Tracheophyta</taxon>
        <taxon>Spermatophyta</taxon>
        <taxon>Magnoliopsida</taxon>
        <taxon>Liliopsida</taxon>
        <taxon>Poales</taxon>
        <taxon>Bromeliaceae</taxon>
        <taxon>Bromelioideae</taxon>
        <taxon>Ananas</taxon>
    </lineage>
</organism>
<accession>A0A6V7NPT9</accession>
<dbReference type="EMBL" id="LR862140">
    <property type="protein sequence ID" value="CAD1820286.1"/>
    <property type="molecule type" value="Genomic_DNA"/>
</dbReference>
<reference evidence="1" key="1">
    <citation type="submission" date="2020-07" db="EMBL/GenBank/DDBJ databases">
        <authorList>
            <person name="Lin J."/>
        </authorList>
    </citation>
    <scope>NUCLEOTIDE SEQUENCE</scope>
</reference>
<gene>
    <name evidence="1" type="ORF">CB5_LOCUS3497</name>
</gene>